<dbReference type="OrthoDB" id="5377226at2759"/>
<comment type="caution">
    <text evidence="2">The sequence shown here is derived from an EMBL/GenBank/DDBJ whole genome shotgun (WGS) entry which is preliminary data.</text>
</comment>
<evidence type="ECO:0000313" key="2">
    <source>
        <dbReference type="EMBL" id="KAH7328633.1"/>
    </source>
</evidence>
<evidence type="ECO:0000313" key="3">
    <source>
        <dbReference type="Proteomes" id="UP000813444"/>
    </source>
</evidence>
<dbReference type="AlphaFoldDB" id="A0A8K0WWG4"/>
<name>A0A8K0WWG4_9HYPO</name>
<evidence type="ECO:0000256" key="1">
    <source>
        <dbReference type="SAM" id="MobiDB-lite"/>
    </source>
</evidence>
<feature type="region of interest" description="Disordered" evidence="1">
    <location>
        <begin position="1"/>
        <end position="37"/>
    </location>
</feature>
<dbReference type="EMBL" id="JAGPNK010000001">
    <property type="protein sequence ID" value="KAH7328633.1"/>
    <property type="molecule type" value="Genomic_DNA"/>
</dbReference>
<dbReference type="Proteomes" id="UP000813444">
    <property type="component" value="Unassembled WGS sequence"/>
</dbReference>
<proteinExistence type="predicted"/>
<gene>
    <name evidence="2" type="ORF">B0I35DRAFT_417939</name>
</gene>
<keyword evidence="3" id="KW-1185">Reference proteome</keyword>
<protein>
    <submittedName>
        <fullName evidence="2">Uncharacterized protein</fullName>
    </submittedName>
</protein>
<organism evidence="2 3">
    <name type="scientific">Stachybotrys elegans</name>
    <dbReference type="NCBI Taxonomy" id="80388"/>
    <lineage>
        <taxon>Eukaryota</taxon>
        <taxon>Fungi</taxon>
        <taxon>Dikarya</taxon>
        <taxon>Ascomycota</taxon>
        <taxon>Pezizomycotina</taxon>
        <taxon>Sordariomycetes</taxon>
        <taxon>Hypocreomycetidae</taxon>
        <taxon>Hypocreales</taxon>
        <taxon>Stachybotryaceae</taxon>
        <taxon>Stachybotrys</taxon>
    </lineage>
</organism>
<accession>A0A8K0WWG4</accession>
<reference evidence="2" key="1">
    <citation type="journal article" date="2021" name="Nat. Commun.">
        <title>Genetic determinants of endophytism in the Arabidopsis root mycobiome.</title>
        <authorList>
            <person name="Mesny F."/>
            <person name="Miyauchi S."/>
            <person name="Thiergart T."/>
            <person name="Pickel B."/>
            <person name="Atanasova L."/>
            <person name="Karlsson M."/>
            <person name="Huettel B."/>
            <person name="Barry K.W."/>
            <person name="Haridas S."/>
            <person name="Chen C."/>
            <person name="Bauer D."/>
            <person name="Andreopoulos W."/>
            <person name="Pangilinan J."/>
            <person name="LaButti K."/>
            <person name="Riley R."/>
            <person name="Lipzen A."/>
            <person name="Clum A."/>
            <person name="Drula E."/>
            <person name="Henrissat B."/>
            <person name="Kohler A."/>
            <person name="Grigoriev I.V."/>
            <person name="Martin F.M."/>
            <person name="Hacquard S."/>
        </authorList>
    </citation>
    <scope>NUCLEOTIDE SEQUENCE</scope>
    <source>
        <strain evidence="2">MPI-CAGE-CH-0235</strain>
    </source>
</reference>
<sequence length="247" mass="27441">MPYVGGDIMTASKRRRDADEEDFYGPTKQRDAYDSSQHAALSARKIMPLSKRTKITADHGGSDVHNIFAGGLEARIWSPHHNAAPAYPETRPQARTSASLLAPCHICHRRPTKKADLDSFGECEACGKRACFICIRECRGWRGPEEEDADDGDDEEALSRSMHMEDADAVLPVTPHEERFENPDPAIFAERGGGAPADQQGLMDEDYRRPTSRRWRHHRVVCSRCCVERGEQGDVVCYGCLSGVEGA</sequence>